<proteinExistence type="predicted"/>
<evidence type="ECO:0000313" key="3">
    <source>
        <dbReference type="Proteomes" id="UP001222800"/>
    </source>
</evidence>
<keyword evidence="1" id="KW-1133">Transmembrane helix</keyword>
<evidence type="ECO:0000313" key="2">
    <source>
        <dbReference type="EMBL" id="WFD11429.1"/>
    </source>
</evidence>
<evidence type="ECO:0000256" key="1">
    <source>
        <dbReference type="SAM" id="Phobius"/>
    </source>
</evidence>
<gene>
    <name evidence="2" type="ORF">P4S50_04965</name>
</gene>
<accession>A0ABY8EI02</accession>
<name>A0ABY8EI02_9FIRM</name>
<organism evidence="2 3">
    <name type="scientific">Tepidibacter hydrothermalis</name>
    <dbReference type="NCBI Taxonomy" id="3036126"/>
    <lineage>
        <taxon>Bacteria</taxon>
        <taxon>Bacillati</taxon>
        <taxon>Bacillota</taxon>
        <taxon>Clostridia</taxon>
        <taxon>Peptostreptococcales</taxon>
        <taxon>Peptostreptococcaceae</taxon>
        <taxon>Tepidibacter</taxon>
    </lineage>
</organism>
<keyword evidence="1" id="KW-0812">Transmembrane</keyword>
<keyword evidence="1" id="KW-0472">Membrane</keyword>
<protein>
    <submittedName>
        <fullName evidence="2">Uncharacterized protein</fullName>
    </submittedName>
</protein>
<feature type="transmembrane region" description="Helical" evidence="1">
    <location>
        <begin position="5"/>
        <end position="23"/>
    </location>
</feature>
<reference evidence="2 3" key="1">
    <citation type="submission" date="2023-03" db="EMBL/GenBank/DDBJ databases">
        <title>Complete genome sequence of Tepidibacter sp. SWIR-1, isolated from a deep-sea hydrothermal vent.</title>
        <authorList>
            <person name="Li X."/>
        </authorList>
    </citation>
    <scope>NUCLEOTIDE SEQUENCE [LARGE SCALE GENOMIC DNA]</scope>
    <source>
        <strain evidence="2 3">SWIR-1</strain>
    </source>
</reference>
<sequence>MSKKIMILLIGIVVLNFFSLYIYNTNKNTSKISTDDKNIIAEIPEANIRLYYKKEESGMYKDFVLEIDKKKYFFYWKNTTNPVYNPKLILSDLNQDGYKEIIVILTKNIGTEVNVQEVHVIEINTMIEREVENPIHIIYKNVKTKLSSEQIEITINNNIKILDKEYIDIEPQNLLKDIAFGNVIKFEVEENKLYAVIPAQIASSSFVGNIKIKYIFQGKMYVMETIDFIPIEL</sequence>
<dbReference type="Proteomes" id="UP001222800">
    <property type="component" value="Chromosome"/>
</dbReference>
<keyword evidence="3" id="KW-1185">Reference proteome</keyword>
<dbReference type="RefSeq" id="WP_277733482.1">
    <property type="nucleotide sequence ID" value="NZ_CP120733.1"/>
</dbReference>
<dbReference type="EMBL" id="CP120733">
    <property type="protein sequence ID" value="WFD11429.1"/>
    <property type="molecule type" value="Genomic_DNA"/>
</dbReference>